<gene>
    <name evidence="3" type="ORF">SAMN05421869_106302</name>
</gene>
<dbReference type="InterPro" id="IPR036397">
    <property type="entry name" value="RNaseH_sf"/>
</dbReference>
<dbReference type="Pfam" id="PF13683">
    <property type="entry name" value="rve_3"/>
    <property type="match status" value="1"/>
</dbReference>
<dbReference type="Proteomes" id="UP000199202">
    <property type="component" value="Unassembled WGS sequence"/>
</dbReference>
<dbReference type="GO" id="GO:0015074">
    <property type="term" value="P:DNA integration"/>
    <property type="evidence" value="ECO:0007669"/>
    <property type="project" value="InterPro"/>
</dbReference>
<feature type="region of interest" description="Disordered" evidence="1">
    <location>
        <begin position="152"/>
        <end position="187"/>
    </location>
</feature>
<keyword evidence="4" id="KW-1185">Reference proteome</keyword>
<dbReference type="GO" id="GO:0003676">
    <property type="term" value="F:nucleic acid binding"/>
    <property type="evidence" value="ECO:0007669"/>
    <property type="project" value="InterPro"/>
</dbReference>
<dbReference type="InterPro" id="IPR001584">
    <property type="entry name" value="Integrase_cat-core"/>
</dbReference>
<feature type="compositionally biased region" description="Polar residues" evidence="1">
    <location>
        <begin position="174"/>
        <end position="187"/>
    </location>
</feature>
<feature type="domain" description="Integrase catalytic" evidence="2">
    <location>
        <begin position="1"/>
        <end position="109"/>
    </location>
</feature>
<protein>
    <submittedName>
        <fullName evidence="3">Integrase core domain-containing protein</fullName>
    </submittedName>
</protein>
<sequence length="187" mass="20389">MPLEVPTDNGKQCTGRFGGPKAGEVLFERVRRENGIKSRHSAPRTMTTMGKIEQFHQSVRRKLLTEALPFASFETTQTEIDAFADHYNTARPHPALDMASPRRPVTRLRRPRPLRPAHGPASSALTLISGTPLFALTPLTADISPGRTIFLPGERTTPRSQPRTVAGITRLPPCSTSDPSRTTSAGG</sequence>
<accession>A0A1G8M6C0</accession>
<evidence type="ECO:0000313" key="4">
    <source>
        <dbReference type="Proteomes" id="UP000199202"/>
    </source>
</evidence>
<evidence type="ECO:0000313" key="3">
    <source>
        <dbReference type="EMBL" id="SDI62910.1"/>
    </source>
</evidence>
<proteinExistence type="predicted"/>
<organism evidence="3 4">
    <name type="scientific">Nonomuraea jiangxiensis</name>
    <dbReference type="NCBI Taxonomy" id="633440"/>
    <lineage>
        <taxon>Bacteria</taxon>
        <taxon>Bacillati</taxon>
        <taxon>Actinomycetota</taxon>
        <taxon>Actinomycetes</taxon>
        <taxon>Streptosporangiales</taxon>
        <taxon>Streptosporangiaceae</taxon>
        <taxon>Nonomuraea</taxon>
    </lineage>
</organism>
<dbReference type="STRING" id="633440.SAMN05421869_106302"/>
<name>A0A1G8M6C0_9ACTN</name>
<dbReference type="SUPFAM" id="SSF53098">
    <property type="entry name" value="Ribonuclease H-like"/>
    <property type="match status" value="1"/>
</dbReference>
<dbReference type="OrthoDB" id="568335at2"/>
<feature type="region of interest" description="Disordered" evidence="1">
    <location>
        <begin position="1"/>
        <end position="20"/>
    </location>
</feature>
<dbReference type="Gene3D" id="3.30.420.10">
    <property type="entry name" value="Ribonuclease H-like superfamily/Ribonuclease H"/>
    <property type="match status" value="1"/>
</dbReference>
<evidence type="ECO:0000259" key="2">
    <source>
        <dbReference type="PROSITE" id="PS50994"/>
    </source>
</evidence>
<evidence type="ECO:0000256" key="1">
    <source>
        <dbReference type="SAM" id="MobiDB-lite"/>
    </source>
</evidence>
<dbReference type="PROSITE" id="PS50994">
    <property type="entry name" value="INTEGRASE"/>
    <property type="match status" value="1"/>
</dbReference>
<reference evidence="3 4" key="1">
    <citation type="submission" date="2016-10" db="EMBL/GenBank/DDBJ databases">
        <authorList>
            <person name="de Groot N.N."/>
        </authorList>
    </citation>
    <scope>NUCLEOTIDE SEQUENCE [LARGE SCALE GENOMIC DNA]</scope>
    <source>
        <strain evidence="3 4">CGMCC 4.6533</strain>
    </source>
</reference>
<dbReference type="InterPro" id="IPR012337">
    <property type="entry name" value="RNaseH-like_sf"/>
</dbReference>
<dbReference type="AlphaFoldDB" id="A0A1G8M6C0"/>
<dbReference type="RefSeq" id="WP_090931753.1">
    <property type="nucleotide sequence ID" value="NZ_FNDJ01000006.1"/>
</dbReference>
<dbReference type="EMBL" id="FNDJ01000006">
    <property type="protein sequence ID" value="SDI62910.1"/>
    <property type="molecule type" value="Genomic_DNA"/>
</dbReference>